<dbReference type="GeneID" id="3855102"/>
<dbReference type="RefSeq" id="WP_011406939.1">
    <property type="nucleotide sequence ID" value="NZ_CATZNA010000131.1"/>
</dbReference>
<dbReference type="GeneID" id="41325933"/>
<dbReference type="Pfam" id="PF03464">
    <property type="entry name" value="eRF1_2"/>
    <property type="match status" value="1"/>
</dbReference>
<evidence type="ECO:0000256" key="5">
    <source>
        <dbReference type="ARBA" id="ARBA00019723"/>
    </source>
</evidence>
<dbReference type="Pfam" id="PF03463">
    <property type="entry name" value="eRF1_1"/>
    <property type="match status" value="1"/>
</dbReference>
<dbReference type="EMBL" id="NGJK01000082">
    <property type="protein sequence ID" value="RAP02570.1"/>
    <property type="molecule type" value="Genomic_DNA"/>
</dbReference>
<evidence type="ECO:0000256" key="7">
    <source>
        <dbReference type="ARBA" id="ARBA00022917"/>
    </source>
</evidence>
<evidence type="ECO:0000256" key="8">
    <source>
        <dbReference type="ARBA" id="ARBA00031168"/>
    </source>
</evidence>
<gene>
    <name evidence="9" type="primary">prf1</name>
    <name evidence="11" type="ORF">CA615_06785</name>
</gene>
<dbReference type="PANTHER" id="PTHR10113">
    <property type="entry name" value="PEPTIDE CHAIN RELEASE FACTOR SUBUNIT 1"/>
    <property type="match status" value="1"/>
</dbReference>
<dbReference type="InterPro" id="IPR042226">
    <property type="entry name" value="eFR1_2_sf"/>
</dbReference>
<dbReference type="GO" id="GO:0005737">
    <property type="term" value="C:cytoplasm"/>
    <property type="evidence" value="ECO:0007669"/>
    <property type="project" value="UniProtKB-SubCell"/>
</dbReference>
<dbReference type="Pfam" id="PF03465">
    <property type="entry name" value="eRF1_3"/>
    <property type="match status" value="1"/>
</dbReference>
<dbReference type="Gene3D" id="3.30.1330.30">
    <property type="match status" value="1"/>
</dbReference>
<dbReference type="Gene3D" id="3.30.960.10">
    <property type="entry name" value="eRF1 domain 1"/>
    <property type="match status" value="1"/>
</dbReference>
<proteinExistence type="inferred from homology"/>
<reference evidence="11 12" key="1">
    <citation type="submission" date="2017-05" db="EMBL/GenBank/DDBJ databases">
        <title>Host range expansion of the Methanosphaera genus to humans and monogastric animals involves recent and extensive reduction in genome content.</title>
        <authorList>
            <person name="Hoedt E.C."/>
            <person name="Volmer J.G."/>
            <person name="Parks D.H."/>
            <person name="Rosewarne C.P."/>
            <person name="Denman S.E."/>
            <person name="Mcsweeney C.S."/>
            <person name="O Cuiv P."/>
            <person name="Hugenholtz P."/>
            <person name="Tyson G.W."/>
            <person name="Morrison M."/>
        </authorList>
    </citation>
    <scope>NUCLEOTIDE SEQUENCE [LARGE SCALE GENOMIC DNA]</scope>
    <source>
        <strain evidence="11 12">PA5</strain>
    </source>
</reference>
<dbReference type="SUPFAM" id="SSF55481">
    <property type="entry name" value="N-terminal domain of eukaryotic peptide chain release factor subunit 1, ERF1"/>
    <property type="match status" value="1"/>
</dbReference>
<dbReference type="FunFam" id="3.30.1330.30:FF:000032">
    <property type="entry name" value="Eukaryotic peptide chain release factor subunit 1"/>
    <property type="match status" value="1"/>
</dbReference>
<evidence type="ECO:0000313" key="12">
    <source>
        <dbReference type="Proteomes" id="UP000248557"/>
    </source>
</evidence>
<dbReference type="SMR" id="A0A328Q754"/>
<dbReference type="FunFam" id="3.30.960.10:FF:000003">
    <property type="entry name" value="Peptide chain release factor subunit 1"/>
    <property type="match status" value="1"/>
</dbReference>
<comment type="subunit">
    <text evidence="4 9">Heterodimer of two subunits, one of which binds GTP.</text>
</comment>
<accession>A0A328Q754</accession>
<evidence type="ECO:0000256" key="2">
    <source>
        <dbReference type="ARBA" id="ARBA00004496"/>
    </source>
</evidence>
<evidence type="ECO:0000256" key="6">
    <source>
        <dbReference type="ARBA" id="ARBA00022490"/>
    </source>
</evidence>
<evidence type="ECO:0000256" key="1">
    <source>
        <dbReference type="ARBA" id="ARBA00002832"/>
    </source>
</evidence>
<dbReference type="SUPFAM" id="SSF53137">
    <property type="entry name" value="Translational machinery components"/>
    <property type="match status" value="1"/>
</dbReference>
<name>A0A328Q754_9EURY</name>
<comment type="subcellular location">
    <subcellularLocation>
        <location evidence="2 9">Cytoplasm</location>
    </subcellularLocation>
</comment>
<dbReference type="HAMAP" id="MF_00424">
    <property type="entry name" value="Rel_fact_arch_1"/>
    <property type="match status" value="1"/>
</dbReference>
<organism evidence="11 12">
    <name type="scientific">Methanosphaera stadtmanae</name>
    <dbReference type="NCBI Taxonomy" id="2317"/>
    <lineage>
        <taxon>Archaea</taxon>
        <taxon>Methanobacteriati</taxon>
        <taxon>Methanobacteriota</taxon>
        <taxon>Methanomada group</taxon>
        <taxon>Methanobacteria</taxon>
        <taxon>Methanobacteriales</taxon>
        <taxon>Methanobacteriaceae</taxon>
        <taxon>Methanosphaera</taxon>
    </lineage>
</organism>
<dbReference type="NCBIfam" id="TIGR03676">
    <property type="entry name" value="aRF1_eRF1"/>
    <property type="match status" value="1"/>
</dbReference>
<dbReference type="Gene3D" id="1.20.5.170">
    <property type="match status" value="1"/>
</dbReference>
<comment type="caution">
    <text evidence="11">The sequence shown here is derived from an EMBL/GenBank/DDBJ whole genome shotgun (WGS) entry which is preliminary data.</text>
</comment>
<keyword evidence="7 9" id="KW-0648">Protein biosynthesis</keyword>
<dbReference type="InterPro" id="IPR004403">
    <property type="entry name" value="Peptide_chain-rel_eRF1/aRF1"/>
</dbReference>
<dbReference type="InterPro" id="IPR005141">
    <property type="entry name" value="eRF1_2"/>
</dbReference>
<dbReference type="InterPro" id="IPR005142">
    <property type="entry name" value="eRF1_3"/>
</dbReference>
<comment type="similarity">
    <text evidence="3 9">Belongs to the eukaryotic release factor 1 family.</text>
</comment>
<evidence type="ECO:0000256" key="9">
    <source>
        <dbReference type="HAMAP-Rule" id="MF_00424"/>
    </source>
</evidence>
<dbReference type="InterPro" id="IPR020918">
    <property type="entry name" value="Peptide_chain-rel_aRF1"/>
</dbReference>
<dbReference type="InterPro" id="IPR029064">
    <property type="entry name" value="Ribosomal_eL30-like_sf"/>
</dbReference>
<sequence length="411" mass="46549">MSDVSSKEIYEVKKTLKELEDKKGRGTELVSVYIPPEKQISDVAKQMRDELGQSANIKSKQTRKNVQSAIEVIIQRLKLFPKPPEKGLVMFVGMIPKGGPGTEKMETYVFQPPEAVQTYTYHCDSQFFVEPLKQIIEYKEVYGVVVLDRKESTIATLRGKRIDIIKHLTSGVPGKHKAGGQSQRRFDRVIELAAHEFLKRIGRHVDEAFLPLKDELKGVLIGGPGHTKNDFVDGEYIHYEIHDKIINIVDTSYTGDFGIREVIDESADTLDEMDIMQEKKFMRKFLTGLISESGLSTYGEKEVRQNLQMGAVETLLISENLKSKRQTYTCPACNTVDVITTRQHQEPPEKRCPKCNEVMKITKTQETAEELIELAEEVKTHVEVISIETEEGTQLDKAFGGIAGILRYKVK</sequence>
<dbReference type="SMART" id="SM01194">
    <property type="entry name" value="eRF1_1"/>
    <property type="match status" value="1"/>
</dbReference>
<comment type="function">
    <text evidence="1 9">Directs the termination of nascent peptide synthesis (translation) in response to the termination codons UAA, UAG and UGA.</text>
</comment>
<feature type="domain" description="eRF1/Pelota-like N-terminal" evidence="10">
    <location>
        <begin position="1"/>
        <end position="137"/>
    </location>
</feature>
<dbReference type="OMA" id="GPGTEKM"/>
<evidence type="ECO:0000256" key="4">
    <source>
        <dbReference type="ARBA" id="ARBA00011520"/>
    </source>
</evidence>
<dbReference type="InterPro" id="IPR005140">
    <property type="entry name" value="eRF1_Pelota-like_N"/>
</dbReference>
<dbReference type="GO" id="GO:0016149">
    <property type="term" value="F:translation release factor activity, codon specific"/>
    <property type="evidence" value="ECO:0007669"/>
    <property type="project" value="UniProtKB-UniRule"/>
</dbReference>
<dbReference type="FunFam" id="3.30.420.60:FF:000003">
    <property type="entry name" value="Peptide chain release factor subunit 1"/>
    <property type="match status" value="1"/>
</dbReference>
<dbReference type="Gene3D" id="3.30.420.60">
    <property type="entry name" value="eRF1 domain 2"/>
    <property type="match status" value="1"/>
</dbReference>
<keyword evidence="6 9" id="KW-0963">Cytoplasm</keyword>
<evidence type="ECO:0000256" key="3">
    <source>
        <dbReference type="ARBA" id="ARBA00005326"/>
    </source>
</evidence>
<dbReference type="SUPFAM" id="SSF55315">
    <property type="entry name" value="L30e-like"/>
    <property type="match status" value="1"/>
</dbReference>
<evidence type="ECO:0000313" key="11">
    <source>
        <dbReference type="EMBL" id="RAP02570.1"/>
    </source>
</evidence>
<protein>
    <recommendedName>
        <fullName evidence="5 9">Peptide chain release factor subunit 1</fullName>
    </recommendedName>
    <alternativeName>
        <fullName evidence="8 9">Translation termination factor aRF1</fullName>
    </alternativeName>
</protein>
<dbReference type="AlphaFoldDB" id="A0A328Q754"/>
<evidence type="ECO:0000259" key="10">
    <source>
        <dbReference type="SMART" id="SM01194"/>
    </source>
</evidence>
<dbReference type="Proteomes" id="UP000248557">
    <property type="component" value="Unassembled WGS sequence"/>
</dbReference>
<dbReference type="InterPro" id="IPR024049">
    <property type="entry name" value="eRF1_1_sf"/>
</dbReference>